<gene>
    <name evidence="3" type="ORF">FXF47_05430</name>
</gene>
<dbReference type="AlphaFoldDB" id="A0A5D0MI54"/>
<keyword evidence="3" id="KW-0378">Hydrolase</keyword>
<organism evidence="3 4">
    <name type="scientific">Candidatus Mcinerneyibacterium aminivorans</name>
    <dbReference type="NCBI Taxonomy" id="2703815"/>
    <lineage>
        <taxon>Bacteria</taxon>
        <taxon>Candidatus Macinerneyibacteriota</taxon>
        <taxon>Candidatus Mcinerneyibacteria</taxon>
        <taxon>Candidatus Mcinerneyibacteriales</taxon>
        <taxon>Candidatus Mcinerneyibacteriaceae</taxon>
        <taxon>Candidatus Mcinerneyibacterium</taxon>
    </lineage>
</organism>
<accession>A0A5D0MI54</accession>
<dbReference type="Gene3D" id="3.90.850.10">
    <property type="entry name" value="Fumarylacetoacetase-like, C-terminal domain"/>
    <property type="match status" value="1"/>
</dbReference>
<dbReference type="PANTHER" id="PTHR11820:SF7">
    <property type="entry name" value="ACYLPYRUVASE FAHD1, MITOCHONDRIAL"/>
    <property type="match status" value="1"/>
</dbReference>
<evidence type="ECO:0000313" key="3">
    <source>
        <dbReference type="EMBL" id="TYB31191.1"/>
    </source>
</evidence>
<name>A0A5D0MI54_9BACT</name>
<evidence type="ECO:0000313" key="4">
    <source>
        <dbReference type="Proteomes" id="UP000324143"/>
    </source>
</evidence>
<keyword evidence="1" id="KW-0479">Metal-binding</keyword>
<proteinExistence type="predicted"/>
<dbReference type="EMBL" id="VSIX01000049">
    <property type="protein sequence ID" value="TYB31191.1"/>
    <property type="molecule type" value="Genomic_DNA"/>
</dbReference>
<dbReference type="Pfam" id="PF01557">
    <property type="entry name" value="FAA_hydrolase"/>
    <property type="match status" value="1"/>
</dbReference>
<comment type="caution">
    <text evidence="3">The sequence shown here is derived from an EMBL/GenBank/DDBJ whole genome shotgun (WGS) entry which is preliminary data.</text>
</comment>
<dbReference type="Proteomes" id="UP000324143">
    <property type="component" value="Unassembled WGS sequence"/>
</dbReference>
<reference evidence="3" key="1">
    <citation type="submission" date="2019-08" db="EMBL/GenBank/DDBJ databases">
        <title>Genomic characterization of a novel candidate phylum (ARYD3) from a high temperature, high salinity tertiary oil reservoir in north central Oklahoma, USA.</title>
        <authorList>
            <person name="Youssef N.H."/>
            <person name="Yadav A."/>
            <person name="Elshahed M.S."/>
        </authorList>
    </citation>
    <scope>NUCLEOTIDE SEQUENCE [LARGE SCALE GENOMIC DNA]</scope>
    <source>
        <strain evidence="3">ARYD3</strain>
    </source>
</reference>
<dbReference type="PANTHER" id="PTHR11820">
    <property type="entry name" value="ACYLPYRUVASE"/>
    <property type="match status" value="1"/>
</dbReference>
<protein>
    <submittedName>
        <fullName evidence="3">Fumarylacetoacetate hydrolase family protein</fullName>
    </submittedName>
</protein>
<evidence type="ECO:0000259" key="2">
    <source>
        <dbReference type="Pfam" id="PF01557"/>
    </source>
</evidence>
<dbReference type="GO" id="GO:0018773">
    <property type="term" value="F:acetylpyruvate hydrolase activity"/>
    <property type="evidence" value="ECO:0007669"/>
    <property type="project" value="TreeGrafter"/>
</dbReference>
<dbReference type="GO" id="GO:0046872">
    <property type="term" value="F:metal ion binding"/>
    <property type="evidence" value="ECO:0007669"/>
    <property type="project" value="UniProtKB-KW"/>
</dbReference>
<evidence type="ECO:0000256" key="1">
    <source>
        <dbReference type="ARBA" id="ARBA00022723"/>
    </source>
</evidence>
<dbReference type="SUPFAM" id="SSF56529">
    <property type="entry name" value="FAH"/>
    <property type="match status" value="1"/>
</dbReference>
<keyword evidence="4" id="KW-1185">Reference proteome</keyword>
<dbReference type="InterPro" id="IPR036663">
    <property type="entry name" value="Fumarylacetoacetase_C_sf"/>
</dbReference>
<feature type="domain" description="Fumarylacetoacetase-like C-terminal" evidence="2">
    <location>
        <begin position="18"/>
        <end position="218"/>
    </location>
</feature>
<sequence>MKKKISIKNKNVKLYPTKIICLGKNYLNHIKEMKSQKPDSPVIFLKPISSIIYNKDKIIIPRDATNPHYEVELVAVIGKKGKNISSDKTDEYISGYGIGLDITLRDFQSEAKKNGNPWGICKGFDTSAPVSDFISSEKIIDPHNLDIKLYKNKKLVQHDNTKNMIFKMDEIIEYISKFFTLYPGDLIFTGTPSGVGPIENKDTLRAQLGDLITLENNVRIL</sequence>
<dbReference type="InterPro" id="IPR011234">
    <property type="entry name" value="Fumarylacetoacetase-like_C"/>
</dbReference>